<feature type="compositionally biased region" description="Low complexity" evidence="1">
    <location>
        <begin position="242"/>
        <end position="270"/>
    </location>
</feature>
<dbReference type="OrthoDB" id="3826891at2"/>
<dbReference type="AlphaFoldDB" id="A0A4R0HLU0"/>
<protein>
    <recommendedName>
        <fullName evidence="5">LPXTG cell wall anchor domain-containing protein</fullName>
    </recommendedName>
</protein>
<evidence type="ECO:0000313" key="3">
    <source>
        <dbReference type="EMBL" id="TCC11228.1"/>
    </source>
</evidence>
<keyword evidence="2" id="KW-0472">Membrane</keyword>
<evidence type="ECO:0000256" key="1">
    <source>
        <dbReference type="SAM" id="MobiDB-lite"/>
    </source>
</evidence>
<feature type="region of interest" description="Disordered" evidence="1">
    <location>
        <begin position="167"/>
        <end position="281"/>
    </location>
</feature>
<proteinExistence type="predicted"/>
<keyword evidence="4" id="KW-1185">Reference proteome</keyword>
<feature type="transmembrane region" description="Helical" evidence="2">
    <location>
        <begin position="297"/>
        <end position="316"/>
    </location>
</feature>
<keyword evidence="2" id="KW-0812">Transmembrane</keyword>
<name>A0A4R0HLU0_9ACTN</name>
<evidence type="ECO:0000256" key="2">
    <source>
        <dbReference type="SAM" id="Phobius"/>
    </source>
</evidence>
<dbReference type="PRINTS" id="PR01217">
    <property type="entry name" value="PRICHEXTENSN"/>
</dbReference>
<accession>A0A4R0HLU0</accession>
<comment type="caution">
    <text evidence="3">The sequence shown here is derived from an EMBL/GenBank/DDBJ whole genome shotgun (WGS) entry which is preliminary data.</text>
</comment>
<dbReference type="Proteomes" id="UP000292346">
    <property type="component" value="Unassembled WGS sequence"/>
</dbReference>
<organism evidence="3 4">
    <name type="scientific">Kribbella soli</name>
    <dbReference type="NCBI Taxonomy" id="1124743"/>
    <lineage>
        <taxon>Bacteria</taxon>
        <taxon>Bacillati</taxon>
        <taxon>Actinomycetota</taxon>
        <taxon>Actinomycetes</taxon>
        <taxon>Propionibacteriales</taxon>
        <taxon>Kribbellaceae</taxon>
        <taxon>Kribbella</taxon>
    </lineage>
</organism>
<evidence type="ECO:0008006" key="5">
    <source>
        <dbReference type="Google" id="ProtNLM"/>
    </source>
</evidence>
<reference evidence="3 4" key="1">
    <citation type="submission" date="2019-02" db="EMBL/GenBank/DDBJ databases">
        <title>Kribbella capetownensis sp. nov. and Kribbella speibonae sp. nov., isolated from soil.</title>
        <authorList>
            <person name="Curtis S.M."/>
            <person name="Norton I."/>
            <person name="Everest G.J."/>
            <person name="Meyers P.R."/>
        </authorList>
    </citation>
    <scope>NUCLEOTIDE SEQUENCE [LARGE SCALE GENOMIC DNA]</scope>
    <source>
        <strain evidence="3 4">KCTC 29219</strain>
    </source>
</reference>
<keyword evidence="2" id="KW-1133">Transmembrane helix</keyword>
<evidence type="ECO:0000313" key="4">
    <source>
        <dbReference type="Proteomes" id="UP000292346"/>
    </source>
</evidence>
<sequence>MKDISAGARERSKNSRVIALLGGAGAVALALGGVTLAMAPSASADGIVKPDNPTCAELVPGSTEIKFDPPNSGVQTKDGVTVTLTVHPLLVDDPDHEGDQTGNTVVDFAAVGGTVLGAIVKGGDFANFYDYRPGGQVAGVNLHPPVNEKNKQHPFYGLSHVNFCVGKGTTPTTPPTTEPTTPPTTEPTTPPTTEPTTPPTTEPTTPPTTEPTTPPTTEPTTPPTTEPTTPPTTEPTTPPTTEPTVTVSESPSESPSETPSVSPTSTASTPGVGVPTDVDAGLSGGMKNASATTSSQSIWGIALLTLGGLLVFAGVLKARQRRGQHSA</sequence>
<feature type="compositionally biased region" description="Pro residues" evidence="1">
    <location>
        <begin position="172"/>
        <end position="241"/>
    </location>
</feature>
<dbReference type="EMBL" id="SJJZ01000001">
    <property type="protein sequence ID" value="TCC11228.1"/>
    <property type="molecule type" value="Genomic_DNA"/>
</dbReference>
<gene>
    <name evidence="3" type="ORF">E0H45_08050</name>
</gene>